<dbReference type="EMBL" id="CP020612">
    <property type="protein sequence ID" value="ARJ70117.1"/>
    <property type="molecule type" value="Genomic_DNA"/>
</dbReference>
<dbReference type="InterPro" id="IPR036318">
    <property type="entry name" value="FAD-bd_PCMH-like_sf"/>
</dbReference>
<evidence type="ECO:0000256" key="2">
    <source>
        <dbReference type="ARBA" id="ARBA00022827"/>
    </source>
</evidence>
<dbReference type="RefSeq" id="WP_085378232.1">
    <property type="nucleotide sequence ID" value="NZ_CP020612.1"/>
</dbReference>
<evidence type="ECO:0000256" key="1">
    <source>
        <dbReference type="ARBA" id="ARBA00022630"/>
    </source>
</evidence>
<evidence type="ECO:0000256" key="3">
    <source>
        <dbReference type="SAM" id="MobiDB-lite"/>
    </source>
</evidence>
<name>A0A1W6CZ18_9RHOB</name>
<dbReference type="Gene3D" id="3.30.465.10">
    <property type="match status" value="2"/>
</dbReference>
<gene>
    <name evidence="5" type="ORF">B0A89_11245</name>
</gene>
<evidence type="ECO:0000313" key="5">
    <source>
        <dbReference type="EMBL" id="ARJ70117.1"/>
    </source>
</evidence>
<dbReference type="InterPro" id="IPR006094">
    <property type="entry name" value="Oxid_FAD_bind_N"/>
</dbReference>
<keyword evidence="6" id="KW-1185">Reference proteome</keyword>
<dbReference type="PANTHER" id="PTHR11748:SF103">
    <property type="entry name" value="GLYCOLATE OXIDASE SUBUNIT GLCE"/>
    <property type="match status" value="1"/>
</dbReference>
<dbReference type="KEGG" id="pcon:B0A89_11245"/>
<dbReference type="SUPFAM" id="SSF56176">
    <property type="entry name" value="FAD-binding/transporter-associated domain-like"/>
    <property type="match status" value="1"/>
</dbReference>
<dbReference type="GO" id="GO:0071949">
    <property type="term" value="F:FAD binding"/>
    <property type="evidence" value="ECO:0007669"/>
    <property type="project" value="InterPro"/>
</dbReference>
<feature type="domain" description="FAD-binding PCMH-type" evidence="4">
    <location>
        <begin position="1"/>
        <end position="185"/>
    </location>
</feature>
<dbReference type="AlphaFoldDB" id="A0A1W6CZ18"/>
<dbReference type="PROSITE" id="PS51387">
    <property type="entry name" value="FAD_PCMH"/>
    <property type="match status" value="1"/>
</dbReference>
<evidence type="ECO:0000313" key="6">
    <source>
        <dbReference type="Proteomes" id="UP000193017"/>
    </source>
</evidence>
<organism evidence="5 6">
    <name type="scientific">Paracoccus contaminans</name>
    <dbReference type="NCBI Taxonomy" id="1945662"/>
    <lineage>
        <taxon>Bacteria</taxon>
        <taxon>Pseudomonadati</taxon>
        <taxon>Pseudomonadota</taxon>
        <taxon>Alphaproteobacteria</taxon>
        <taxon>Rhodobacterales</taxon>
        <taxon>Paracoccaceae</taxon>
        <taxon>Paracoccus</taxon>
    </lineage>
</organism>
<dbReference type="InterPro" id="IPR016169">
    <property type="entry name" value="FAD-bd_PCMH_sub2"/>
</dbReference>
<sequence>MRPESESEIAAILRTARAPLTIIGGGTRSRPASGDVLSTRGLTGITLYEPAAMTLIARAGTPLAEIEAALAAENQRLAFEPPNRADAWAGGDPRDGEDVAPGARREASTIGGVIAANASGPRRIQSGAARDSLIGLRFVDGTGEVIANGGRVMKNVTGYDLVKLMAGSRGMLGVLTEVALRTAPVPPASVTLMLRCPAQRAVPAMTAALTGPWDISGAGWLPDLGVVLRLEGLPGSVALRARTLSARLEPFGAAGMLDEAAAAWRRLGALAAGWGPGAEDMAEDMAEGAVWRILCRPSQVDALLAANGGHEPLAMDWGGGLVILPLPAGALPALPPQARARRLSGAMMDLPLPDPVTARLNEGLRARFDPRGILAGAI</sequence>
<dbReference type="Pfam" id="PF01565">
    <property type="entry name" value="FAD_binding_4"/>
    <property type="match status" value="2"/>
</dbReference>
<dbReference type="InterPro" id="IPR016164">
    <property type="entry name" value="FAD-linked_Oxase-like_C"/>
</dbReference>
<proteinExistence type="predicted"/>
<dbReference type="STRING" id="1945662.B0A89_11245"/>
<dbReference type="InterPro" id="IPR016166">
    <property type="entry name" value="FAD-bd_PCMH"/>
</dbReference>
<feature type="compositionally biased region" description="Basic and acidic residues" evidence="3">
    <location>
        <begin position="92"/>
        <end position="104"/>
    </location>
</feature>
<reference evidence="5 6" key="1">
    <citation type="submission" date="2017-03" db="EMBL/GenBank/DDBJ databases">
        <title>Genome sequence of Paracoccus contaminans isolated from a water microcosm.</title>
        <authorList>
            <person name="Aurass P."/>
            <person name="Karste S."/>
            <person name="Trost E."/>
            <person name="Glaeser S.P."/>
            <person name="Kaempfer P."/>
            <person name="Flieger A."/>
        </authorList>
    </citation>
    <scope>NUCLEOTIDE SEQUENCE [LARGE SCALE GENOMIC DNA]</scope>
    <source>
        <strain evidence="6">RKI 16-01929T\LMG 29738T\CCM 8701T\CIP 111112T</strain>
    </source>
</reference>
<dbReference type="SUPFAM" id="SSF55103">
    <property type="entry name" value="FAD-linked oxidases, C-terminal domain"/>
    <property type="match status" value="1"/>
</dbReference>
<protein>
    <recommendedName>
        <fullName evidence="4">FAD-binding PCMH-type domain-containing protein</fullName>
    </recommendedName>
</protein>
<dbReference type="PANTHER" id="PTHR11748">
    <property type="entry name" value="D-LACTATE DEHYDROGENASE"/>
    <property type="match status" value="1"/>
</dbReference>
<feature type="region of interest" description="Disordered" evidence="3">
    <location>
        <begin position="84"/>
        <end position="104"/>
    </location>
</feature>
<dbReference type="Proteomes" id="UP000193017">
    <property type="component" value="Chromosome"/>
</dbReference>
<keyword evidence="1" id="KW-0285">Flavoprotein</keyword>
<accession>A0A1W6CZ18</accession>
<keyword evidence="2" id="KW-0274">FAD</keyword>
<dbReference type="OrthoDB" id="9811557at2"/>
<dbReference type="GO" id="GO:0003824">
    <property type="term" value="F:catalytic activity"/>
    <property type="evidence" value="ECO:0007669"/>
    <property type="project" value="InterPro"/>
</dbReference>
<evidence type="ECO:0000259" key="4">
    <source>
        <dbReference type="PROSITE" id="PS51387"/>
    </source>
</evidence>